<evidence type="ECO:0000256" key="7">
    <source>
        <dbReference type="ARBA" id="ARBA00023136"/>
    </source>
</evidence>
<dbReference type="EMBL" id="CP139487">
    <property type="protein sequence ID" value="WPU65455.1"/>
    <property type="molecule type" value="Genomic_DNA"/>
</dbReference>
<protein>
    <submittedName>
        <fullName evidence="10">Glycosyltransferase family 39 protein</fullName>
        <ecNumber evidence="10">2.4.-.-</ecNumber>
    </submittedName>
</protein>
<dbReference type="PANTHER" id="PTHR33908">
    <property type="entry name" value="MANNOSYLTRANSFERASE YKCB-RELATED"/>
    <property type="match status" value="1"/>
</dbReference>
<accession>A0AAX4HQ68</accession>
<feature type="transmembrane region" description="Helical" evidence="8">
    <location>
        <begin position="303"/>
        <end position="323"/>
    </location>
</feature>
<dbReference type="PANTHER" id="PTHR33908:SF11">
    <property type="entry name" value="MEMBRANE PROTEIN"/>
    <property type="match status" value="1"/>
</dbReference>
<keyword evidence="7 8" id="KW-0472">Membrane</keyword>
<sequence length="441" mass="50724">MTKSLRIGLLILFIYQVLIACGFELAHDEAYYWLYSKHLDWGFFDHPPFVGVVIKLFSFLPHAEVSVRLGFIVLQFLSLYLILGLTSSSIVATLLFFSFPLASFTGLLALPDIPLLFMTACYCVGLKRYLAKDDATNTVLLGLIIALLFYAKYHGVLLVFFTILAVPTLFKRKSFYAVAMVALIAFMPHMLWQYQHDFSTLRYHFLERPAAKFSLGRSLEFVGLQIVLSGVLAGPIVWWIAVKNKTTNQFDRAMKFISIGTVIFFLISTFTKRVEANWTIFLAIPLIYLVASSEIWNRVWPKRLLYASFAIVMLARILFVLPADKISIKRLKEFHGWKTWASEVKQACGETPILANTYQIASKLSYYLNTEINALNYHSRKNQFDYWRFDKQIPTKDVCYITDGQEFAGEEIQTPEGKNMNLLKNLSLKTLWDLKYGEENR</sequence>
<evidence type="ECO:0000259" key="9">
    <source>
        <dbReference type="Pfam" id="PF13231"/>
    </source>
</evidence>
<reference evidence="10 11" key="1">
    <citation type="submission" date="2023-11" db="EMBL/GenBank/DDBJ databases">
        <title>Peredibacter starrii A3.12.</title>
        <authorList>
            <person name="Mitchell R.J."/>
        </authorList>
    </citation>
    <scope>NUCLEOTIDE SEQUENCE [LARGE SCALE GENOMIC DNA]</scope>
    <source>
        <strain evidence="10 11">A3.12</strain>
    </source>
</reference>
<evidence type="ECO:0000256" key="8">
    <source>
        <dbReference type="SAM" id="Phobius"/>
    </source>
</evidence>
<feature type="transmembrane region" description="Helical" evidence="8">
    <location>
        <begin position="46"/>
        <end position="65"/>
    </location>
</feature>
<evidence type="ECO:0000256" key="5">
    <source>
        <dbReference type="ARBA" id="ARBA00022692"/>
    </source>
</evidence>
<dbReference type="InterPro" id="IPR050297">
    <property type="entry name" value="LipidA_mod_glycosyltrf_83"/>
</dbReference>
<evidence type="ECO:0000256" key="1">
    <source>
        <dbReference type="ARBA" id="ARBA00004651"/>
    </source>
</evidence>
<evidence type="ECO:0000313" key="11">
    <source>
        <dbReference type="Proteomes" id="UP001324634"/>
    </source>
</evidence>
<dbReference type="KEGG" id="psti:SOO65_01710"/>
<name>A0AAX4HQ68_9BACT</name>
<organism evidence="10 11">
    <name type="scientific">Peredibacter starrii</name>
    <dbReference type="NCBI Taxonomy" id="28202"/>
    <lineage>
        <taxon>Bacteria</taxon>
        <taxon>Pseudomonadati</taxon>
        <taxon>Bdellovibrionota</taxon>
        <taxon>Bacteriovoracia</taxon>
        <taxon>Bacteriovoracales</taxon>
        <taxon>Bacteriovoracaceae</taxon>
        <taxon>Peredibacter</taxon>
    </lineage>
</organism>
<feature type="transmembrane region" description="Helical" evidence="8">
    <location>
        <begin position="175"/>
        <end position="192"/>
    </location>
</feature>
<evidence type="ECO:0000256" key="2">
    <source>
        <dbReference type="ARBA" id="ARBA00022475"/>
    </source>
</evidence>
<proteinExistence type="predicted"/>
<feature type="transmembrane region" description="Helical" evidence="8">
    <location>
        <begin position="221"/>
        <end position="241"/>
    </location>
</feature>
<keyword evidence="4 10" id="KW-0808">Transferase</keyword>
<keyword evidence="11" id="KW-1185">Reference proteome</keyword>
<dbReference type="InterPro" id="IPR038731">
    <property type="entry name" value="RgtA/B/C-like"/>
</dbReference>
<dbReference type="GO" id="GO:0016763">
    <property type="term" value="F:pentosyltransferase activity"/>
    <property type="evidence" value="ECO:0007669"/>
    <property type="project" value="TreeGrafter"/>
</dbReference>
<feature type="transmembrane region" description="Helical" evidence="8">
    <location>
        <begin position="77"/>
        <end position="99"/>
    </location>
</feature>
<dbReference type="AlphaFoldDB" id="A0AAX4HQ68"/>
<dbReference type="Pfam" id="PF13231">
    <property type="entry name" value="PMT_2"/>
    <property type="match status" value="1"/>
</dbReference>
<dbReference type="PROSITE" id="PS51257">
    <property type="entry name" value="PROKAR_LIPOPROTEIN"/>
    <property type="match status" value="1"/>
</dbReference>
<evidence type="ECO:0000256" key="4">
    <source>
        <dbReference type="ARBA" id="ARBA00022679"/>
    </source>
</evidence>
<keyword evidence="3 10" id="KW-0328">Glycosyltransferase</keyword>
<feature type="transmembrane region" description="Helical" evidence="8">
    <location>
        <begin position="278"/>
        <end position="297"/>
    </location>
</feature>
<dbReference type="RefSeq" id="WP_321395949.1">
    <property type="nucleotide sequence ID" value="NZ_CP139487.1"/>
</dbReference>
<evidence type="ECO:0000256" key="3">
    <source>
        <dbReference type="ARBA" id="ARBA00022676"/>
    </source>
</evidence>
<feature type="domain" description="Glycosyltransferase RgtA/B/C/D-like" evidence="9">
    <location>
        <begin position="45"/>
        <end position="192"/>
    </location>
</feature>
<feature type="transmembrane region" description="Helical" evidence="8">
    <location>
        <begin position="253"/>
        <end position="271"/>
    </location>
</feature>
<dbReference type="EC" id="2.4.-.-" evidence="10"/>
<keyword evidence="6 8" id="KW-1133">Transmembrane helix</keyword>
<dbReference type="Proteomes" id="UP001324634">
    <property type="component" value="Chromosome"/>
</dbReference>
<feature type="transmembrane region" description="Helical" evidence="8">
    <location>
        <begin position="7"/>
        <end position="26"/>
    </location>
</feature>
<keyword evidence="5 8" id="KW-0812">Transmembrane</keyword>
<evidence type="ECO:0000313" key="10">
    <source>
        <dbReference type="EMBL" id="WPU65455.1"/>
    </source>
</evidence>
<gene>
    <name evidence="10" type="ORF">SOO65_01710</name>
</gene>
<dbReference type="GO" id="GO:0009103">
    <property type="term" value="P:lipopolysaccharide biosynthetic process"/>
    <property type="evidence" value="ECO:0007669"/>
    <property type="project" value="UniProtKB-ARBA"/>
</dbReference>
<dbReference type="GO" id="GO:0005886">
    <property type="term" value="C:plasma membrane"/>
    <property type="evidence" value="ECO:0007669"/>
    <property type="project" value="UniProtKB-SubCell"/>
</dbReference>
<feature type="transmembrane region" description="Helical" evidence="8">
    <location>
        <begin position="138"/>
        <end position="163"/>
    </location>
</feature>
<keyword evidence="2" id="KW-1003">Cell membrane</keyword>
<evidence type="ECO:0000256" key="6">
    <source>
        <dbReference type="ARBA" id="ARBA00022989"/>
    </source>
</evidence>
<comment type="subcellular location">
    <subcellularLocation>
        <location evidence="1">Cell membrane</location>
        <topology evidence="1">Multi-pass membrane protein</topology>
    </subcellularLocation>
</comment>